<feature type="transmembrane region" description="Helical" evidence="9">
    <location>
        <begin position="190"/>
        <end position="212"/>
    </location>
</feature>
<evidence type="ECO:0000256" key="7">
    <source>
        <dbReference type="ARBA" id="ARBA00023242"/>
    </source>
</evidence>
<dbReference type="InterPro" id="IPR036093">
    <property type="entry name" value="NAC_dom_sf"/>
</dbReference>
<dbReference type="PANTHER" id="PTHR46214:SF16">
    <property type="entry name" value="OS10G0481450 PROTEIN"/>
    <property type="match status" value="1"/>
</dbReference>
<feature type="transmembrane region" description="Helical" evidence="9">
    <location>
        <begin position="818"/>
        <end position="838"/>
    </location>
</feature>
<evidence type="ECO:0000259" key="11">
    <source>
        <dbReference type="PROSITE" id="PS51292"/>
    </source>
</evidence>
<dbReference type="AlphaFoldDB" id="A0AAV1SUQ2"/>
<keyword evidence="2" id="KW-0863">Zinc-finger</keyword>
<keyword evidence="1" id="KW-0479">Metal-binding</keyword>
<dbReference type="SUPFAM" id="SSF101941">
    <property type="entry name" value="NAC domain"/>
    <property type="match status" value="1"/>
</dbReference>
<proteinExistence type="predicted"/>
<dbReference type="Proteomes" id="UP001314170">
    <property type="component" value="Unassembled WGS sequence"/>
</dbReference>
<feature type="compositionally biased region" description="Low complexity" evidence="8">
    <location>
        <begin position="390"/>
        <end position="400"/>
    </location>
</feature>
<dbReference type="CDD" id="cd16495">
    <property type="entry name" value="RING_CH-C4HC3_MARCH"/>
    <property type="match status" value="1"/>
</dbReference>
<keyword evidence="9" id="KW-0472">Membrane</keyword>
<dbReference type="PANTHER" id="PTHR46214">
    <property type="entry name" value="ZINC FINGER, RING-CH-TYPE"/>
    <property type="match status" value="1"/>
</dbReference>
<keyword evidence="4" id="KW-0805">Transcription regulation</keyword>
<evidence type="ECO:0000256" key="4">
    <source>
        <dbReference type="ARBA" id="ARBA00023015"/>
    </source>
</evidence>
<feature type="domain" description="RING-CH-type" evidence="11">
    <location>
        <begin position="85"/>
        <end position="145"/>
    </location>
</feature>
<keyword evidence="5" id="KW-0238">DNA-binding</keyword>
<gene>
    <name evidence="12" type="ORF">DCAF_LOCUS27801</name>
</gene>
<feature type="compositionally biased region" description="Polar residues" evidence="8">
    <location>
        <begin position="540"/>
        <end position="566"/>
    </location>
</feature>
<evidence type="ECO:0000256" key="2">
    <source>
        <dbReference type="ARBA" id="ARBA00022771"/>
    </source>
</evidence>
<evidence type="ECO:0000256" key="8">
    <source>
        <dbReference type="SAM" id="MobiDB-lite"/>
    </source>
</evidence>
<dbReference type="Pfam" id="PF02365">
    <property type="entry name" value="NAM"/>
    <property type="match status" value="1"/>
</dbReference>
<evidence type="ECO:0000259" key="10">
    <source>
        <dbReference type="PROSITE" id="PS51005"/>
    </source>
</evidence>
<feature type="region of interest" description="Disordered" evidence="8">
    <location>
        <begin position="540"/>
        <end position="571"/>
    </location>
</feature>
<dbReference type="GO" id="GO:0008270">
    <property type="term" value="F:zinc ion binding"/>
    <property type="evidence" value="ECO:0007669"/>
    <property type="project" value="UniProtKB-KW"/>
</dbReference>
<name>A0AAV1SUQ2_9ROSI</name>
<dbReference type="EMBL" id="CAWUPB010001199">
    <property type="protein sequence ID" value="CAK7357512.1"/>
    <property type="molecule type" value="Genomic_DNA"/>
</dbReference>
<dbReference type="InterPro" id="IPR003441">
    <property type="entry name" value="NAC-dom"/>
</dbReference>
<dbReference type="GO" id="GO:0003677">
    <property type="term" value="F:DNA binding"/>
    <property type="evidence" value="ECO:0007669"/>
    <property type="project" value="UniProtKB-KW"/>
</dbReference>
<dbReference type="InterPro" id="IPR011016">
    <property type="entry name" value="Znf_RING-CH"/>
</dbReference>
<evidence type="ECO:0000256" key="3">
    <source>
        <dbReference type="ARBA" id="ARBA00022833"/>
    </source>
</evidence>
<dbReference type="SUPFAM" id="SSF57850">
    <property type="entry name" value="RING/U-box"/>
    <property type="match status" value="1"/>
</dbReference>
<sequence>MQNDVSDRGSTTRAGDLALTEVDLEKQDNSKVMPQEGGNGILSGNSGFLPVAIVVSNGESPVTHVVVTKEELPGVDSPKKGSLSRTSSSHEQCRVCQQEKEEVLIDLGCKCKGGLAKSHRTCIDTWFSTRGSNKCEICQTVAVNVSPPESQPSVGILLLGEKNYKTNYWVWRIDPDFRPRGRDRGCFSPLWVAFSILIGGLLLDVLISITLGVSALPVNIIIGVIVVLGLGTALRLALEFCHEWSFSKEKEDNMVAVVSVDSLPLGFRFRPTDEELISHYLRLKINGRDSEVEVIPEIDVCKWEPWDLPGLSVIKTADPDYEMSFCAVYTTMLLLKLILLICIDAVDIFNSPSFSRHLGQAAYVLFRLFKKPEGRTDIVKYDEIEQNGYSPAAAKSSPDDASSDLVEETATPDMHSGKQSEDIKMWMIESDNMTSNIVVPVDSCSNSHATSDVEDQMPEATAVEAYPPLDENSLLHEPVSADLDCKVFSPMRSHIPADLGYYINSPYASDFGNNQNGFPFQDGTSEQDVSLTELLDDFFNNNDECSGEETTSRNNLGTGSEAQLSDQIPPGNFDVKDNDINSFMNNAVAQAQHASQMGAPAWPSDQFGRNELLQMQPAVGTWRAPASVSYGELGRGNIGHFGNNFLGQDAPSANSAISSFGVLNSIEEATSQITSVDYGNGVSGTGIKIRTRQPQVQPHSDNFVAQGSAPRRIRLQMKLSVDSVGDCKAKDAAHLEDEDEVQSAVTEATGYAEKQPPTVDDLQKESPLPGSNSSREIAEESSSNLRLRMKKEGESESRQIASSAFPAAPPAHHGHKSLSVYISVFILVIAFIAFTGIWRSLKTVKLLWIQNGASDNL</sequence>
<evidence type="ECO:0000256" key="5">
    <source>
        <dbReference type="ARBA" id="ARBA00023125"/>
    </source>
</evidence>
<feature type="transmembrane region" description="Helical" evidence="9">
    <location>
        <begin position="325"/>
        <end position="346"/>
    </location>
</feature>
<accession>A0AAV1SUQ2</accession>
<feature type="region of interest" description="Disordered" evidence="8">
    <location>
        <begin position="389"/>
        <end position="418"/>
    </location>
</feature>
<feature type="region of interest" description="Disordered" evidence="8">
    <location>
        <begin position="732"/>
        <end position="810"/>
    </location>
</feature>
<keyword evidence="13" id="KW-1185">Reference proteome</keyword>
<feature type="transmembrane region" description="Helical" evidence="9">
    <location>
        <begin position="218"/>
        <end position="238"/>
    </location>
</feature>
<dbReference type="PROSITE" id="PS51005">
    <property type="entry name" value="NAC"/>
    <property type="match status" value="1"/>
</dbReference>
<dbReference type="InterPro" id="IPR013083">
    <property type="entry name" value="Znf_RING/FYVE/PHD"/>
</dbReference>
<evidence type="ECO:0008006" key="14">
    <source>
        <dbReference type="Google" id="ProtNLM"/>
    </source>
</evidence>
<keyword evidence="3" id="KW-0862">Zinc</keyword>
<evidence type="ECO:0000256" key="6">
    <source>
        <dbReference type="ARBA" id="ARBA00023163"/>
    </source>
</evidence>
<feature type="domain" description="NAC" evidence="10">
    <location>
        <begin position="263"/>
        <end position="408"/>
    </location>
</feature>
<dbReference type="SMART" id="SM00744">
    <property type="entry name" value="RINGv"/>
    <property type="match status" value="1"/>
</dbReference>
<evidence type="ECO:0000313" key="12">
    <source>
        <dbReference type="EMBL" id="CAK7357512.1"/>
    </source>
</evidence>
<dbReference type="Gene3D" id="3.30.40.10">
    <property type="entry name" value="Zinc/RING finger domain, C3HC4 (zinc finger)"/>
    <property type="match status" value="1"/>
</dbReference>
<keyword evidence="7" id="KW-0539">Nucleus</keyword>
<evidence type="ECO:0000256" key="1">
    <source>
        <dbReference type="ARBA" id="ARBA00022723"/>
    </source>
</evidence>
<keyword evidence="6" id="KW-0804">Transcription</keyword>
<evidence type="ECO:0000256" key="9">
    <source>
        <dbReference type="SAM" id="Phobius"/>
    </source>
</evidence>
<protein>
    <recommendedName>
        <fullName evidence="14">RING-CH-type domain-containing protein</fullName>
    </recommendedName>
</protein>
<evidence type="ECO:0000313" key="13">
    <source>
        <dbReference type="Proteomes" id="UP001314170"/>
    </source>
</evidence>
<keyword evidence="9" id="KW-1133">Transmembrane helix</keyword>
<feature type="compositionally biased region" description="Polar residues" evidence="8">
    <location>
        <begin position="769"/>
        <end position="785"/>
    </location>
</feature>
<reference evidence="12 13" key="1">
    <citation type="submission" date="2024-01" db="EMBL/GenBank/DDBJ databases">
        <authorList>
            <person name="Waweru B."/>
        </authorList>
    </citation>
    <scope>NUCLEOTIDE SEQUENCE [LARGE SCALE GENOMIC DNA]</scope>
</reference>
<dbReference type="Pfam" id="PF12906">
    <property type="entry name" value="RINGv"/>
    <property type="match status" value="1"/>
</dbReference>
<dbReference type="Gene3D" id="2.170.150.80">
    <property type="entry name" value="NAC domain"/>
    <property type="match status" value="1"/>
</dbReference>
<comment type="caution">
    <text evidence="12">The sequence shown here is derived from an EMBL/GenBank/DDBJ whole genome shotgun (WGS) entry which is preliminary data.</text>
</comment>
<dbReference type="PROSITE" id="PS51292">
    <property type="entry name" value="ZF_RING_CH"/>
    <property type="match status" value="1"/>
</dbReference>
<organism evidence="12 13">
    <name type="scientific">Dovyalis caffra</name>
    <dbReference type="NCBI Taxonomy" id="77055"/>
    <lineage>
        <taxon>Eukaryota</taxon>
        <taxon>Viridiplantae</taxon>
        <taxon>Streptophyta</taxon>
        <taxon>Embryophyta</taxon>
        <taxon>Tracheophyta</taxon>
        <taxon>Spermatophyta</taxon>
        <taxon>Magnoliopsida</taxon>
        <taxon>eudicotyledons</taxon>
        <taxon>Gunneridae</taxon>
        <taxon>Pentapetalae</taxon>
        <taxon>rosids</taxon>
        <taxon>fabids</taxon>
        <taxon>Malpighiales</taxon>
        <taxon>Salicaceae</taxon>
        <taxon>Flacourtieae</taxon>
        <taxon>Dovyalis</taxon>
    </lineage>
</organism>
<dbReference type="GO" id="GO:0006355">
    <property type="term" value="P:regulation of DNA-templated transcription"/>
    <property type="evidence" value="ECO:0007669"/>
    <property type="project" value="InterPro"/>
</dbReference>
<keyword evidence="9" id="KW-0812">Transmembrane</keyword>